<feature type="domain" description="ABC transporter" evidence="6">
    <location>
        <begin position="1"/>
        <end position="218"/>
    </location>
</feature>
<dbReference type="InterPro" id="IPR027417">
    <property type="entry name" value="P-loop_NTPase"/>
</dbReference>
<organism evidence="7 8">
    <name type="scientific">Actinoplanes couchii</name>
    <dbReference type="NCBI Taxonomy" id="403638"/>
    <lineage>
        <taxon>Bacteria</taxon>
        <taxon>Bacillati</taxon>
        <taxon>Actinomycetota</taxon>
        <taxon>Actinomycetes</taxon>
        <taxon>Micromonosporales</taxon>
        <taxon>Micromonosporaceae</taxon>
        <taxon>Actinoplanes</taxon>
    </lineage>
</organism>
<dbReference type="SMART" id="SM00382">
    <property type="entry name" value="AAA"/>
    <property type="match status" value="1"/>
</dbReference>
<reference evidence="7 8" key="1">
    <citation type="submission" date="2021-01" db="EMBL/GenBank/DDBJ databases">
        <title>Whole genome shotgun sequence of Actinoplanes couchii NBRC 106145.</title>
        <authorList>
            <person name="Komaki H."/>
            <person name="Tamura T."/>
        </authorList>
    </citation>
    <scope>NUCLEOTIDE SEQUENCE [LARGE SCALE GENOMIC DNA]</scope>
    <source>
        <strain evidence="7 8">NBRC 106145</strain>
    </source>
</reference>
<dbReference type="PANTHER" id="PTHR43335:SF4">
    <property type="entry name" value="ABC TRANSPORTER, ATP-BINDING PROTEIN"/>
    <property type="match status" value="1"/>
</dbReference>
<evidence type="ECO:0000256" key="2">
    <source>
        <dbReference type="ARBA" id="ARBA00022448"/>
    </source>
</evidence>
<evidence type="ECO:0000313" key="8">
    <source>
        <dbReference type="Proteomes" id="UP000612282"/>
    </source>
</evidence>
<dbReference type="Proteomes" id="UP000612282">
    <property type="component" value="Unassembled WGS sequence"/>
</dbReference>
<name>A0ABQ3XL00_9ACTN</name>
<dbReference type="InterPro" id="IPR003439">
    <property type="entry name" value="ABC_transporter-like_ATP-bd"/>
</dbReference>
<keyword evidence="4 7" id="KW-0067">ATP-binding</keyword>
<sequence length="305" mass="32311">MYGGRRAVDDLTFTVQPGRVTGFLGRNGAGKSTTMRMILGLDRPTGGQSRVAGRPYTRLNNPLGTVGSLLEARAVHGGRSAYHHLLFLARSNGLSRRRPAEVLEMAGLSDVAHRRVRTFSLGMHQRLGLAAALLGDPPILILDEPVNGLDTDGIRWIRALVTGLAAQGRTILLSSHLMTEMEQTADHLIVIAGGRLVADTGMRALIAEHSRGHVRARSPHPDRLAATVESAGAAVVPAADGTLRITGLSPATIGDLAAEHTIPLYELTPCDETLEAVYTRLTSDAAAGDPATADPRQAVSAEVVR</sequence>
<feature type="compositionally biased region" description="Low complexity" evidence="5">
    <location>
        <begin position="286"/>
        <end position="295"/>
    </location>
</feature>
<comment type="caution">
    <text evidence="7">The sequence shown here is derived from an EMBL/GenBank/DDBJ whole genome shotgun (WGS) entry which is preliminary data.</text>
</comment>
<keyword evidence="2" id="KW-0813">Transport</keyword>
<proteinExistence type="inferred from homology"/>
<dbReference type="PROSITE" id="PS50893">
    <property type="entry name" value="ABC_TRANSPORTER_2"/>
    <property type="match status" value="1"/>
</dbReference>
<comment type="similarity">
    <text evidence="1">Belongs to the ABC transporter superfamily.</text>
</comment>
<evidence type="ECO:0000313" key="7">
    <source>
        <dbReference type="EMBL" id="GID59122.1"/>
    </source>
</evidence>
<evidence type="ECO:0000256" key="4">
    <source>
        <dbReference type="ARBA" id="ARBA00022840"/>
    </source>
</evidence>
<accession>A0ABQ3XL00</accession>
<evidence type="ECO:0000256" key="3">
    <source>
        <dbReference type="ARBA" id="ARBA00022741"/>
    </source>
</evidence>
<evidence type="ECO:0000256" key="1">
    <source>
        <dbReference type="ARBA" id="ARBA00005417"/>
    </source>
</evidence>
<evidence type="ECO:0000256" key="5">
    <source>
        <dbReference type="SAM" id="MobiDB-lite"/>
    </source>
</evidence>
<dbReference type="SUPFAM" id="SSF52540">
    <property type="entry name" value="P-loop containing nucleoside triphosphate hydrolases"/>
    <property type="match status" value="1"/>
</dbReference>
<protein>
    <submittedName>
        <fullName evidence="7">ABC transporter ATP-binding protein</fullName>
    </submittedName>
</protein>
<dbReference type="Pfam" id="PF00005">
    <property type="entry name" value="ABC_tran"/>
    <property type="match status" value="1"/>
</dbReference>
<dbReference type="EMBL" id="BOMG01000094">
    <property type="protein sequence ID" value="GID59122.1"/>
    <property type="molecule type" value="Genomic_DNA"/>
</dbReference>
<dbReference type="GO" id="GO:0005524">
    <property type="term" value="F:ATP binding"/>
    <property type="evidence" value="ECO:0007669"/>
    <property type="project" value="UniProtKB-KW"/>
</dbReference>
<dbReference type="PANTHER" id="PTHR43335">
    <property type="entry name" value="ABC TRANSPORTER, ATP-BINDING PROTEIN"/>
    <property type="match status" value="1"/>
</dbReference>
<evidence type="ECO:0000259" key="6">
    <source>
        <dbReference type="PROSITE" id="PS50893"/>
    </source>
</evidence>
<gene>
    <name evidence="7" type="ORF">Aco03nite_075260</name>
</gene>
<feature type="region of interest" description="Disordered" evidence="5">
    <location>
        <begin position="286"/>
        <end position="305"/>
    </location>
</feature>
<dbReference type="InterPro" id="IPR003593">
    <property type="entry name" value="AAA+_ATPase"/>
</dbReference>
<dbReference type="Gene3D" id="3.40.50.300">
    <property type="entry name" value="P-loop containing nucleotide triphosphate hydrolases"/>
    <property type="match status" value="1"/>
</dbReference>
<keyword evidence="8" id="KW-1185">Reference proteome</keyword>
<keyword evidence="3" id="KW-0547">Nucleotide-binding</keyword>